<evidence type="ECO:0000313" key="2">
    <source>
        <dbReference type="Proteomes" id="UP001056120"/>
    </source>
</evidence>
<reference evidence="2" key="1">
    <citation type="journal article" date="2022" name="Mol. Ecol. Resour.">
        <title>The genomes of chicory, endive, great burdock and yacon provide insights into Asteraceae palaeo-polyploidization history and plant inulin production.</title>
        <authorList>
            <person name="Fan W."/>
            <person name="Wang S."/>
            <person name="Wang H."/>
            <person name="Wang A."/>
            <person name="Jiang F."/>
            <person name="Liu H."/>
            <person name="Zhao H."/>
            <person name="Xu D."/>
            <person name="Zhang Y."/>
        </authorList>
    </citation>
    <scope>NUCLEOTIDE SEQUENCE [LARGE SCALE GENOMIC DNA]</scope>
    <source>
        <strain evidence="2">cv. Yunnan</strain>
    </source>
</reference>
<protein>
    <submittedName>
        <fullName evidence="1">Uncharacterized protein</fullName>
    </submittedName>
</protein>
<proteinExistence type="predicted"/>
<evidence type="ECO:0000313" key="1">
    <source>
        <dbReference type="EMBL" id="KAI3705228.1"/>
    </source>
</evidence>
<comment type="caution">
    <text evidence="1">The sequence shown here is derived from an EMBL/GenBank/DDBJ whole genome shotgun (WGS) entry which is preliminary data.</text>
</comment>
<gene>
    <name evidence="1" type="ORF">L1987_75462</name>
</gene>
<keyword evidence="2" id="KW-1185">Reference proteome</keyword>
<dbReference type="EMBL" id="CM042042">
    <property type="protein sequence ID" value="KAI3705228.1"/>
    <property type="molecule type" value="Genomic_DNA"/>
</dbReference>
<reference evidence="1 2" key="2">
    <citation type="journal article" date="2022" name="Mol. Ecol. Resour.">
        <title>The genomes of chicory, endive, great burdock and yacon provide insights into Asteraceae paleo-polyploidization history and plant inulin production.</title>
        <authorList>
            <person name="Fan W."/>
            <person name="Wang S."/>
            <person name="Wang H."/>
            <person name="Wang A."/>
            <person name="Jiang F."/>
            <person name="Liu H."/>
            <person name="Zhao H."/>
            <person name="Xu D."/>
            <person name="Zhang Y."/>
        </authorList>
    </citation>
    <scope>NUCLEOTIDE SEQUENCE [LARGE SCALE GENOMIC DNA]</scope>
    <source>
        <strain evidence="2">cv. Yunnan</strain>
        <tissue evidence="1">Leaves</tissue>
    </source>
</reference>
<name>A0ACB9A793_9ASTR</name>
<accession>A0ACB9A793</accession>
<organism evidence="1 2">
    <name type="scientific">Smallanthus sonchifolius</name>
    <dbReference type="NCBI Taxonomy" id="185202"/>
    <lineage>
        <taxon>Eukaryota</taxon>
        <taxon>Viridiplantae</taxon>
        <taxon>Streptophyta</taxon>
        <taxon>Embryophyta</taxon>
        <taxon>Tracheophyta</taxon>
        <taxon>Spermatophyta</taxon>
        <taxon>Magnoliopsida</taxon>
        <taxon>eudicotyledons</taxon>
        <taxon>Gunneridae</taxon>
        <taxon>Pentapetalae</taxon>
        <taxon>asterids</taxon>
        <taxon>campanulids</taxon>
        <taxon>Asterales</taxon>
        <taxon>Asteraceae</taxon>
        <taxon>Asteroideae</taxon>
        <taxon>Heliantheae alliance</taxon>
        <taxon>Millerieae</taxon>
        <taxon>Smallanthus</taxon>
    </lineage>
</organism>
<sequence>MLIETTMKRKATASYTCNGHGVLEQQEDRLSSLPDVLLIYIFSFIDTKLAVQSSILSKRWVNLWTLLPVLNFDSSKFEETEIRNLSNFSRKITFDNFIDKVLAHRNGSIKIDDVNIKVTDLTSMDKVFNYSLARRVLNLSIDCSEYLTQYRPISCLNASDSLISLTLKGMLDFDRFPVFSGLVSLRLERVKIVQPEPFSSFPNLKELFLVNCKLRSDLPVLVVVGFQLSRLTIFSCFYHPIPYGKLVLMTPKLTLLELDGLIPMSFDASELPVLDTVHIDCCFSFPRVADRNVHQPDENQQKINLINILWSIRNAKCVHLSPSTVKLLSLSHGKLVQERCPFENLKVLNLIPPPNKPMAELHSSVATYLLKGSPGVVVKALPR</sequence>
<dbReference type="Proteomes" id="UP001056120">
    <property type="component" value="Linkage Group LG25"/>
</dbReference>